<protein>
    <submittedName>
        <fullName evidence="2">Uncharacterized protein</fullName>
    </submittedName>
</protein>
<name>A0AAN9BI73_9CAEN</name>
<accession>A0AAN9BI73</accession>
<dbReference type="PANTHER" id="PTHR46609:SF8">
    <property type="entry name" value="YQAJ VIRAL RECOMBINASE DOMAIN-CONTAINING PROTEIN"/>
    <property type="match status" value="1"/>
</dbReference>
<evidence type="ECO:0000256" key="1">
    <source>
        <dbReference type="SAM" id="MobiDB-lite"/>
    </source>
</evidence>
<dbReference type="SUPFAM" id="SSF52980">
    <property type="entry name" value="Restriction endonuclease-like"/>
    <property type="match status" value="1"/>
</dbReference>
<reference evidence="2 3" key="1">
    <citation type="submission" date="2024-02" db="EMBL/GenBank/DDBJ databases">
        <title>Chromosome-scale genome assembly of the rough periwinkle Littorina saxatilis.</title>
        <authorList>
            <person name="De Jode A."/>
            <person name="Faria R."/>
            <person name="Formenti G."/>
            <person name="Sims Y."/>
            <person name="Smith T.P."/>
            <person name="Tracey A."/>
            <person name="Wood J.M.D."/>
            <person name="Zagrodzka Z.B."/>
            <person name="Johannesson K."/>
            <person name="Butlin R.K."/>
            <person name="Leder E.H."/>
        </authorList>
    </citation>
    <scope>NUCLEOTIDE SEQUENCE [LARGE SCALE GENOMIC DNA]</scope>
    <source>
        <strain evidence="2">Snail1</strain>
        <tissue evidence="2">Muscle</tissue>
    </source>
</reference>
<dbReference type="EMBL" id="JBAMIC010000007">
    <property type="protein sequence ID" value="KAK7105399.1"/>
    <property type="molecule type" value="Genomic_DNA"/>
</dbReference>
<feature type="region of interest" description="Disordered" evidence="1">
    <location>
        <begin position="411"/>
        <end position="431"/>
    </location>
</feature>
<organism evidence="2 3">
    <name type="scientific">Littorina saxatilis</name>
    <dbReference type="NCBI Taxonomy" id="31220"/>
    <lineage>
        <taxon>Eukaryota</taxon>
        <taxon>Metazoa</taxon>
        <taxon>Spiralia</taxon>
        <taxon>Lophotrochozoa</taxon>
        <taxon>Mollusca</taxon>
        <taxon>Gastropoda</taxon>
        <taxon>Caenogastropoda</taxon>
        <taxon>Littorinimorpha</taxon>
        <taxon>Littorinoidea</taxon>
        <taxon>Littorinidae</taxon>
        <taxon>Littorina</taxon>
    </lineage>
</organism>
<dbReference type="InterPro" id="IPR011604">
    <property type="entry name" value="PDDEXK-like_dom_sf"/>
</dbReference>
<dbReference type="InterPro" id="IPR011335">
    <property type="entry name" value="Restrct_endonuc-II-like"/>
</dbReference>
<dbReference type="Gene3D" id="3.90.320.10">
    <property type="match status" value="1"/>
</dbReference>
<comment type="caution">
    <text evidence="2">The sequence shown here is derived from an EMBL/GenBank/DDBJ whole genome shotgun (WGS) entry which is preliminary data.</text>
</comment>
<dbReference type="InterPro" id="IPR051703">
    <property type="entry name" value="NF-kappa-B_Signaling_Reg"/>
</dbReference>
<evidence type="ECO:0000313" key="2">
    <source>
        <dbReference type="EMBL" id="KAK7105399.1"/>
    </source>
</evidence>
<sequence>MATGSTMANAVGLNGLKKQQQHFDQVFFNVERPSPSPEQQKNMQYGTDHETDAVATLVSKVLPVYFPGARFFEEGCHTVSCDSADRPVLVVSPDGSVRNNTNDEIIMMYETKCKPPCEQTTEVYYNIPTYYAPQILAEMAAYGSERLLFTCWCEESTVVMSANYDRSLFEKLLQEVIEVFGIENPRRPNKIRPVVKELKQEISKYLESSIEFVAEFPSINVDKSNVYKEISQQSSVGSEVTNDPKLERVSRALRSLKMWFSTAHSLLRQLATEILVFMLNDTDREFQMDINNAHPVAYAMKGPSMNVDTFRQMTNHVISQCEEAGLPILAVSTDGQWHNFGIRDEEGTPCTLFQLQKDVWKEIKSETKPQLIGWIKNQVAAAAFSCQTMPILRAAHLLLMPGLGRKRRATLSHAEMEEEEHDKENQTDMPAQDISAQEDSFIDGALLQKLDNVLQTANDKTTPPTCISESIVDTLSDSLSVLFHVPCDGVSHSNDGMRVDVAMSAPVSTFEGNEMFTQQLTESNPDSGILFVSQESSNEYCDEHGQVISGNMDLSSSYARVDEAPPTRNVLNTNDYTMMLKCLSAEQHSLKTDWSVYSVVDFQLLFQSVDTINKSFDKKALKCCLQSALGKIKTIISSKVTISAPKYRLAEVLFEAGGGKCISKSVARKSRKTLNTQALKSLCLSVISSYPKEILAALKAETVWTSKVDEWRGKQSSFEQNCTVEGTDYELDWFSSPLVGSDGCIRFHFTDACHLLTCLRTKICTHGIPGAGLQRQAWEEAAMSRETSLNIAVVLDCLDKQSVEFAKRVIGQDVEDFMVRHGYHKEASFCRLLRQWFQAEDDPGIPAEERCRRRLKLRAWLLQGVDFGHFPPLTRYIRGIPAVTYEGLLTHCERKIQLYECCPGHAYNARALGSQEVEQLFCTFRDLDPGGTGTPKPDDIPHMMAVSSEIDNFRLNPDRSFHVRTSKAAVYPEATFHNSLSSSSVTFQRIQLNNVQHIFPRDHFFDTASRQRLKKRKKKSSTVSSPCQPSRGEMGVRQYHRRDESKILPHVRRGLPDIPQ</sequence>
<dbReference type="Proteomes" id="UP001374579">
    <property type="component" value="Unassembled WGS sequence"/>
</dbReference>
<dbReference type="GO" id="GO:0006281">
    <property type="term" value="P:DNA repair"/>
    <property type="evidence" value="ECO:0007669"/>
    <property type="project" value="UniProtKB-ARBA"/>
</dbReference>
<keyword evidence="3" id="KW-1185">Reference proteome</keyword>
<feature type="region of interest" description="Disordered" evidence="1">
    <location>
        <begin position="1010"/>
        <end position="1060"/>
    </location>
</feature>
<evidence type="ECO:0000313" key="3">
    <source>
        <dbReference type="Proteomes" id="UP001374579"/>
    </source>
</evidence>
<dbReference type="AlphaFoldDB" id="A0AAN9BI73"/>
<feature type="compositionally biased region" description="Basic residues" evidence="1">
    <location>
        <begin position="1011"/>
        <end position="1020"/>
    </location>
</feature>
<dbReference type="PANTHER" id="PTHR46609">
    <property type="entry name" value="EXONUCLEASE, PHAGE-TYPE/RECB, C-TERMINAL DOMAIN-CONTAINING PROTEIN"/>
    <property type="match status" value="1"/>
</dbReference>
<gene>
    <name evidence="2" type="ORF">V1264_016787</name>
</gene>
<proteinExistence type="predicted"/>